<dbReference type="EMBL" id="JAHVAH010000001">
    <property type="protein sequence ID" value="MBW0145079.1"/>
    <property type="molecule type" value="Genomic_DNA"/>
</dbReference>
<reference evidence="5 6" key="1">
    <citation type="submission" date="2021-07" db="EMBL/GenBank/DDBJ databases">
        <title>The draft genome sequence of Sphingomicrobium sp. B8.</title>
        <authorList>
            <person name="Mu L."/>
        </authorList>
    </citation>
    <scope>NUCLEOTIDE SEQUENCE [LARGE SCALE GENOMIC DNA]</scope>
    <source>
        <strain evidence="5 6">B8</strain>
    </source>
</reference>
<keyword evidence="1 2" id="KW-0807">Transducer</keyword>
<evidence type="ECO:0000259" key="4">
    <source>
        <dbReference type="PROSITE" id="PS50111"/>
    </source>
</evidence>
<evidence type="ECO:0000313" key="6">
    <source>
        <dbReference type="Proteomes" id="UP000698028"/>
    </source>
</evidence>
<dbReference type="Pfam" id="PF00015">
    <property type="entry name" value="MCPsignal"/>
    <property type="match status" value="1"/>
</dbReference>
<organism evidence="5 6">
    <name type="scientific">Sphingomicrobium clamense</name>
    <dbReference type="NCBI Taxonomy" id="2851013"/>
    <lineage>
        <taxon>Bacteria</taxon>
        <taxon>Pseudomonadati</taxon>
        <taxon>Pseudomonadota</taxon>
        <taxon>Alphaproteobacteria</taxon>
        <taxon>Sphingomonadales</taxon>
        <taxon>Sphingomonadaceae</taxon>
        <taxon>Sphingomicrobium</taxon>
    </lineage>
</organism>
<keyword evidence="6" id="KW-1185">Reference proteome</keyword>
<dbReference type="Proteomes" id="UP000698028">
    <property type="component" value="Unassembled WGS sequence"/>
</dbReference>
<evidence type="ECO:0000256" key="3">
    <source>
        <dbReference type="SAM" id="MobiDB-lite"/>
    </source>
</evidence>
<accession>A0ABS6V683</accession>
<comment type="caution">
    <text evidence="5">The sequence shown here is derived from an EMBL/GenBank/DDBJ whole genome shotgun (WGS) entry which is preliminary data.</text>
</comment>
<dbReference type="PANTHER" id="PTHR32089">
    <property type="entry name" value="METHYL-ACCEPTING CHEMOTAXIS PROTEIN MCPB"/>
    <property type="match status" value="1"/>
</dbReference>
<protein>
    <submittedName>
        <fullName evidence="5">Chemotaxis protein</fullName>
    </submittedName>
</protein>
<feature type="region of interest" description="Disordered" evidence="3">
    <location>
        <begin position="372"/>
        <end position="400"/>
    </location>
</feature>
<dbReference type="PANTHER" id="PTHR32089:SF112">
    <property type="entry name" value="LYSOZYME-LIKE PROTEIN-RELATED"/>
    <property type="match status" value="1"/>
</dbReference>
<gene>
    <name evidence="5" type="ORF">KTQ36_07190</name>
</gene>
<dbReference type="RefSeq" id="WP_218633017.1">
    <property type="nucleotide sequence ID" value="NZ_JAHVAH010000001.1"/>
</dbReference>
<name>A0ABS6V683_9SPHN</name>
<evidence type="ECO:0000313" key="5">
    <source>
        <dbReference type="EMBL" id="MBW0145079.1"/>
    </source>
</evidence>
<sequence>MATVGIEEVTENAIRKVARDCGSLSMECSDVAGYVESVADRMSSNMEKLDALEEVTERLLTDQGRVSDSTDEARLLSEQARTKLEQGRQAIDETIAGFKGLTELVVQLGERMAGFATAMNQVQNVSSTIEGIARKTNMLALNATIEAARAGEAGRSFAVVAAEVKKLAHDTRSATSQIAETIGELTREATAVTEEIQSGVDQSRSAQQGFGVIGDTVSEVTELVTMVDRQTDGIAQSTGLIQTSVDQVKAGLNAFSADARDGVTKLAKSHKRLGHLEMLSNTMLNTLANSGAEIDDTPMIVKAQQYTREIVERIENAIDAGEITMEQVFDRNYRERAGSNPKQYDTDFCDTADRHIQPLLDEILRTDNKILGTTIGDPNGHLPTHSSDRSQPQGDDPVWNDANCRNRRMLIDDQTRFAHGSDMPTMMTYLMVRGDERFAVKNIYIPVVIKGERWGNFELAYRDD</sequence>
<evidence type="ECO:0000256" key="1">
    <source>
        <dbReference type="ARBA" id="ARBA00023224"/>
    </source>
</evidence>
<proteinExistence type="predicted"/>
<feature type="domain" description="Methyl-accepting transducer" evidence="4">
    <location>
        <begin position="20"/>
        <end position="267"/>
    </location>
</feature>
<dbReference type="PROSITE" id="PS50111">
    <property type="entry name" value="CHEMOTAXIS_TRANSDUC_2"/>
    <property type="match status" value="1"/>
</dbReference>
<dbReference type="InterPro" id="IPR004089">
    <property type="entry name" value="MCPsignal_dom"/>
</dbReference>
<evidence type="ECO:0000256" key="2">
    <source>
        <dbReference type="PROSITE-ProRule" id="PRU00284"/>
    </source>
</evidence>
<dbReference type="SMART" id="SM00283">
    <property type="entry name" value="MA"/>
    <property type="match status" value="1"/>
</dbReference>